<name>R7Y9Q3_9ACTN</name>
<gene>
    <name evidence="8" type="ORF">GTC6_10356</name>
</gene>
<dbReference type="Proteomes" id="UP000013569">
    <property type="component" value="Unassembled WGS sequence"/>
</dbReference>
<keyword evidence="5 7" id="KW-0472">Membrane</keyword>
<sequence>MTASAETPPTTDAGTSRPSPTGPDSPAPSPTTLSLGGRNLTSAETTGLEKDALGTWGVFAQGLAAAAPSVAIAVVPFALYTAAGKGAAWAAIVGLVIALLIAGTIGFQARRTVSSGSLGTYTGNGLGPGFAFVAGTSLLLGYIGFATTGTLGGVLYVDAFLFEIGLGSEATWFKLLLVVIVVGVGIYLPLRGATLAARYELAFEVLALVSIAVIIIASYVAYGFRFDAEQLSLSNLGDSSTFVAAVTAVGAYAGFESVASLGAEARDAHRTIARALLRVVLIIGVLYLLATYPQVLHFDGFDGDKAVLPQLADDTGVAWINPVVSAAVAIAFIVFVTAVTTSAARSLFTLAHEGAIPKVLAQAHPRYRTPWVGILLVGAVALVFAVVATFSSAGRLVFDVYGAYVANWGFLISYLLVVIATPIWLYRIKALTPVRAIVSGLAALGLGYVILNNVYPQPEWPFNVLPLVYAAILAVAVGWYLYLRRARPDVARRIGSIQTLSVEEYARLADLGIVEVLHADSDSTTDDHRRPDTDHFDAAARH</sequence>
<feature type="transmembrane region" description="Helical" evidence="7">
    <location>
        <begin position="86"/>
        <end position="109"/>
    </location>
</feature>
<feature type="transmembrane region" description="Helical" evidence="7">
    <location>
        <begin position="130"/>
        <end position="151"/>
    </location>
</feature>
<feature type="transmembrane region" description="Helical" evidence="7">
    <location>
        <begin position="171"/>
        <end position="190"/>
    </location>
</feature>
<dbReference type="InterPro" id="IPR050367">
    <property type="entry name" value="APC_superfamily"/>
</dbReference>
<reference evidence="8 9" key="1">
    <citation type="journal article" date="2013" name="Genome Announc.">
        <title>Draft Genome Sequence of a Benzothiophene-Desulfurizing Bacterium, Gordona terrae Strain C-6.</title>
        <authorList>
            <person name="Wang W."/>
            <person name="Ma T."/>
            <person name="Ren Y."/>
            <person name="Li G."/>
        </authorList>
    </citation>
    <scope>NUCLEOTIDE SEQUENCE [LARGE SCALE GENOMIC DNA]</scope>
    <source>
        <strain evidence="8 9">C-6</strain>
    </source>
</reference>
<keyword evidence="4 7" id="KW-1133">Transmembrane helix</keyword>
<dbReference type="InterPro" id="IPR002293">
    <property type="entry name" value="AA/rel_permease1"/>
</dbReference>
<evidence type="ECO:0000256" key="7">
    <source>
        <dbReference type="SAM" id="Phobius"/>
    </source>
</evidence>
<feature type="transmembrane region" description="Helical" evidence="7">
    <location>
        <begin position="58"/>
        <end position="80"/>
    </location>
</feature>
<feature type="transmembrane region" description="Helical" evidence="7">
    <location>
        <begin position="275"/>
        <end position="296"/>
    </location>
</feature>
<proteinExistence type="predicted"/>
<organism evidence="8 9">
    <name type="scientific">Gordonia terrae C-6</name>
    <dbReference type="NCBI Taxonomy" id="1316928"/>
    <lineage>
        <taxon>Bacteria</taxon>
        <taxon>Bacillati</taxon>
        <taxon>Actinomycetota</taxon>
        <taxon>Actinomycetes</taxon>
        <taxon>Mycobacteriales</taxon>
        <taxon>Gordoniaceae</taxon>
        <taxon>Gordonia</taxon>
    </lineage>
</organism>
<keyword evidence="3 7" id="KW-0812">Transmembrane</keyword>
<dbReference type="PATRIC" id="fig|1316928.3.peg.2078"/>
<feature type="compositionally biased region" description="Polar residues" evidence="6">
    <location>
        <begin position="30"/>
        <end position="39"/>
    </location>
</feature>
<dbReference type="GO" id="GO:0022857">
    <property type="term" value="F:transmembrane transporter activity"/>
    <property type="evidence" value="ECO:0007669"/>
    <property type="project" value="InterPro"/>
</dbReference>
<evidence type="ECO:0000256" key="4">
    <source>
        <dbReference type="ARBA" id="ARBA00022989"/>
    </source>
</evidence>
<dbReference type="OrthoDB" id="137613at2"/>
<evidence type="ECO:0000256" key="6">
    <source>
        <dbReference type="SAM" id="MobiDB-lite"/>
    </source>
</evidence>
<evidence type="ECO:0000313" key="9">
    <source>
        <dbReference type="Proteomes" id="UP000013569"/>
    </source>
</evidence>
<dbReference type="PANTHER" id="PTHR42770:SF16">
    <property type="entry name" value="AMINO ACID PERMEASE"/>
    <property type="match status" value="1"/>
</dbReference>
<dbReference type="EMBL" id="AQPW01000010">
    <property type="protein sequence ID" value="EON32756.1"/>
    <property type="molecule type" value="Genomic_DNA"/>
</dbReference>
<dbReference type="GO" id="GO:0005886">
    <property type="term" value="C:plasma membrane"/>
    <property type="evidence" value="ECO:0007669"/>
    <property type="project" value="UniProtKB-SubCell"/>
</dbReference>
<feature type="transmembrane region" description="Helical" evidence="7">
    <location>
        <begin position="433"/>
        <end position="451"/>
    </location>
</feature>
<protein>
    <submittedName>
        <fullName evidence="8">Amino acid transporter</fullName>
    </submittedName>
</protein>
<evidence type="ECO:0000256" key="5">
    <source>
        <dbReference type="ARBA" id="ARBA00023136"/>
    </source>
</evidence>
<feature type="compositionally biased region" description="Pro residues" evidence="6">
    <location>
        <begin position="20"/>
        <end position="29"/>
    </location>
</feature>
<feature type="transmembrane region" description="Helical" evidence="7">
    <location>
        <begin position="405"/>
        <end position="426"/>
    </location>
</feature>
<dbReference type="Gene3D" id="1.20.1740.10">
    <property type="entry name" value="Amino acid/polyamine transporter I"/>
    <property type="match status" value="1"/>
</dbReference>
<feature type="region of interest" description="Disordered" evidence="6">
    <location>
        <begin position="522"/>
        <end position="542"/>
    </location>
</feature>
<feature type="region of interest" description="Disordered" evidence="6">
    <location>
        <begin position="1"/>
        <end position="39"/>
    </location>
</feature>
<feature type="transmembrane region" description="Helical" evidence="7">
    <location>
        <begin position="463"/>
        <end position="483"/>
    </location>
</feature>
<dbReference type="PIRSF" id="PIRSF006060">
    <property type="entry name" value="AA_transporter"/>
    <property type="match status" value="1"/>
</dbReference>
<feature type="transmembrane region" description="Helical" evidence="7">
    <location>
        <begin position="316"/>
        <end position="339"/>
    </location>
</feature>
<evidence type="ECO:0000256" key="1">
    <source>
        <dbReference type="ARBA" id="ARBA00004651"/>
    </source>
</evidence>
<evidence type="ECO:0000313" key="8">
    <source>
        <dbReference type="EMBL" id="EON32756.1"/>
    </source>
</evidence>
<comment type="subcellular location">
    <subcellularLocation>
        <location evidence="1">Cell membrane</location>
        <topology evidence="1">Multi-pass membrane protein</topology>
    </subcellularLocation>
</comment>
<evidence type="ECO:0000256" key="3">
    <source>
        <dbReference type="ARBA" id="ARBA00022692"/>
    </source>
</evidence>
<feature type="transmembrane region" description="Helical" evidence="7">
    <location>
        <begin position="202"/>
        <end position="222"/>
    </location>
</feature>
<comment type="caution">
    <text evidence="8">The sequence shown here is derived from an EMBL/GenBank/DDBJ whole genome shotgun (WGS) entry which is preliminary data.</text>
</comment>
<feature type="transmembrane region" description="Helical" evidence="7">
    <location>
        <begin position="371"/>
        <end position="393"/>
    </location>
</feature>
<dbReference type="RefSeq" id="WP_010842494.1">
    <property type="nucleotide sequence ID" value="NZ_AQPW01000010.1"/>
</dbReference>
<feature type="compositionally biased region" description="Polar residues" evidence="6">
    <location>
        <begin position="1"/>
        <end position="19"/>
    </location>
</feature>
<feature type="transmembrane region" description="Helical" evidence="7">
    <location>
        <begin position="242"/>
        <end position="263"/>
    </location>
</feature>
<dbReference type="Pfam" id="PF13520">
    <property type="entry name" value="AA_permease_2"/>
    <property type="match status" value="1"/>
</dbReference>
<dbReference type="PANTHER" id="PTHR42770">
    <property type="entry name" value="AMINO ACID TRANSPORTER-RELATED"/>
    <property type="match status" value="1"/>
</dbReference>
<evidence type="ECO:0000256" key="2">
    <source>
        <dbReference type="ARBA" id="ARBA00022475"/>
    </source>
</evidence>
<keyword evidence="2" id="KW-1003">Cell membrane</keyword>
<accession>R7Y9Q3</accession>
<dbReference type="AlphaFoldDB" id="R7Y9Q3"/>